<dbReference type="SMART" id="SM00387">
    <property type="entry name" value="HATPase_c"/>
    <property type="match status" value="1"/>
</dbReference>
<evidence type="ECO:0000313" key="18">
    <source>
        <dbReference type="Proteomes" id="UP000631300"/>
    </source>
</evidence>
<evidence type="ECO:0000259" key="16">
    <source>
        <dbReference type="PROSITE" id="PS50885"/>
    </source>
</evidence>
<comment type="catalytic activity">
    <reaction evidence="1">
        <text>ATP + protein L-histidine = ADP + protein N-phospho-L-histidine.</text>
        <dbReference type="EC" id="2.7.13.3"/>
    </reaction>
</comment>
<feature type="transmembrane region" description="Helical" evidence="14">
    <location>
        <begin position="161"/>
        <end position="182"/>
    </location>
</feature>
<keyword evidence="9 17" id="KW-0418">Kinase</keyword>
<dbReference type="PANTHER" id="PTHR45528:SF1">
    <property type="entry name" value="SENSOR HISTIDINE KINASE CPXA"/>
    <property type="match status" value="1"/>
</dbReference>
<keyword evidence="6" id="KW-0808">Transferase</keyword>
<dbReference type="PROSITE" id="PS50885">
    <property type="entry name" value="HAMP"/>
    <property type="match status" value="1"/>
</dbReference>
<dbReference type="Proteomes" id="UP000631300">
    <property type="component" value="Unassembled WGS sequence"/>
</dbReference>
<dbReference type="SMART" id="SM00388">
    <property type="entry name" value="HisKA"/>
    <property type="match status" value="1"/>
</dbReference>
<dbReference type="InterPro" id="IPR003594">
    <property type="entry name" value="HATPase_dom"/>
</dbReference>
<keyword evidence="4" id="KW-1003">Cell membrane</keyword>
<dbReference type="AlphaFoldDB" id="A0A918MXG3"/>
<dbReference type="InterPro" id="IPR036097">
    <property type="entry name" value="HisK_dim/P_sf"/>
</dbReference>
<keyword evidence="11 14" id="KW-1133">Transmembrane helix</keyword>
<dbReference type="Gene3D" id="1.10.287.130">
    <property type="match status" value="1"/>
</dbReference>
<feature type="transmembrane region" description="Helical" evidence="14">
    <location>
        <begin position="20"/>
        <end position="39"/>
    </location>
</feature>
<dbReference type="InterPro" id="IPR003661">
    <property type="entry name" value="HisK_dim/P_dom"/>
</dbReference>
<evidence type="ECO:0000256" key="14">
    <source>
        <dbReference type="SAM" id="Phobius"/>
    </source>
</evidence>
<dbReference type="Gene3D" id="6.10.340.10">
    <property type="match status" value="1"/>
</dbReference>
<dbReference type="InterPro" id="IPR005467">
    <property type="entry name" value="His_kinase_dom"/>
</dbReference>
<evidence type="ECO:0000259" key="15">
    <source>
        <dbReference type="PROSITE" id="PS50109"/>
    </source>
</evidence>
<dbReference type="SUPFAM" id="SSF47384">
    <property type="entry name" value="Homodimeric domain of signal transducing histidine kinase"/>
    <property type="match status" value="1"/>
</dbReference>
<keyword evidence="10" id="KW-0067">ATP-binding</keyword>
<dbReference type="InterPro" id="IPR004358">
    <property type="entry name" value="Sig_transdc_His_kin-like_C"/>
</dbReference>
<keyword evidence="12" id="KW-0902">Two-component regulatory system</keyword>
<dbReference type="PANTHER" id="PTHR45528">
    <property type="entry name" value="SENSOR HISTIDINE KINASE CPXA"/>
    <property type="match status" value="1"/>
</dbReference>
<comment type="caution">
    <text evidence="17">The sequence shown here is derived from an EMBL/GenBank/DDBJ whole genome shotgun (WGS) entry which is preliminary data.</text>
</comment>
<dbReference type="InterPro" id="IPR050398">
    <property type="entry name" value="HssS/ArlS-like"/>
</dbReference>
<keyword evidence="7 14" id="KW-0812">Transmembrane</keyword>
<dbReference type="GO" id="GO:0005886">
    <property type="term" value="C:plasma membrane"/>
    <property type="evidence" value="ECO:0007669"/>
    <property type="project" value="UniProtKB-SubCell"/>
</dbReference>
<evidence type="ECO:0000256" key="4">
    <source>
        <dbReference type="ARBA" id="ARBA00022475"/>
    </source>
</evidence>
<evidence type="ECO:0000256" key="3">
    <source>
        <dbReference type="ARBA" id="ARBA00012438"/>
    </source>
</evidence>
<dbReference type="InterPro" id="IPR003660">
    <property type="entry name" value="HAMP_dom"/>
</dbReference>
<feature type="domain" description="HAMP" evidence="16">
    <location>
        <begin position="183"/>
        <end position="237"/>
    </location>
</feature>
<dbReference type="SUPFAM" id="SSF158472">
    <property type="entry name" value="HAMP domain-like"/>
    <property type="match status" value="1"/>
</dbReference>
<evidence type="ECO:0000256" key="7">
    <source>
        <dbReference type="ARBA" id="ARBA00022692"/>
    </source>
</evidence>
<dbReference type="CDD" id="cd06225">
    <property type="entry name" value="HAMP"/>
    <property type="match status" value="1"/>
</dbReference>
<evidence type="ECO:0000256" key="5">
    <source>
        <dbReference type="ARBA" id="ARBA00022553"/>
    </source>
</evidence>
<protein>
    <recommendedName>
        <fullName evidence="3">histidine kinase</fullName>
        <ecNumber evidence="3">2.7.13.3</ecNumber>
    </recommendedName>
</protein>
<keyword evidence="5" id="KW-0597">Phosphoprotein</keyword>
<dbReference type="Pfam" id="PF00512">
    <property type="entry name" value="HisKA"/>
    <property type="match status" value="1"/>
</dbReference>
<evidence type="ECO:0000256" key="12">
    <source>
        <dbReference type="ARBA" id="ARBA00023012"/>
    </source>
</evidence>
<dbReference type="InterPro" id="IPR036890">
    <property type="entry name" value="HATPase_C_sf"/>
</dbReference>
<dbReference type="GO" id="GO:0005524">
    <property type="term" value="F:ATP binding"/>
    <property type="evidence" value="ECO:0007669"/>
    <property type="project" value="UniProtKB-KW"/>
</dbReference>
<dbReference type="SUPFAM" id="SSF55874">
    <property type="entry name" value="ATPase domain of HSP90 chaperone/DNA topoisomerase II/histidine kinase"/>
    <property type="match status" value="1"/>
</dbReference>
<evidence type="ECO:0000256" key="2">
    <source>
        <dbReference type="ARBA" id="ARBA00004651"/>
    </source>
</evidence>
<dbReference type="GO" id="GO:0000155">
    <property type="term" value="F:phosphorelay sensor kinase activity"/>
    <property type="evidence" value="ECO:0007669"/>
    <property type="project" value="InterPro"/>
</dbReference>
<keyword evidence="13 14" id="KW-0472">Membrane</keyword>
<evidence type="ECO:0000256" key="6">
    <source>
        <dbReference type="ARBA" id="ARBA00022679"/>
    </source>
</evidence>
<dbReference type="Gene3D" id="3.30.565.10">
    <property type="entry name" value="Histidine kinase-like ATPase, C-terminal domain"/>
    <property type="match status" value="1"/>
</dbReference>
<evidence type="ECO:0000256" key="9">
    <source>
        <dbReference type="ARBA" id="ARBA00022777"/>
    </source>
</evidence>
<dbReference type="CDD" id="cd00082">
    <property type="entry name" value="HisKA"/>
    <property type="match status" value="1"/>
</dbReference>
<dbReference type="Pfam" id="PF00672">
    <property type="entry name" value="HAMP"/>
    <property type="match status" value="1"/>
</dbReference>
<dbReference type="EMBL" id="BMXP01000002">
    <property type="protein sequence ID" value="GGW78982.1"/>
    <property type="molecule type" value="Genomic_DNA"/>
</dbReference>
<name>A0A918MXG3_9ALTE</name>
<dbReference type="Pfam" id="PF02518">
    <property type="entry name" value="HATPase_c"/>
    <property type="match status" value="1"/>
</dbReference>
<proteinExistence type="predicted"/>
<accession>A0A918MXG3</accession>
<organism evidence="17 18">
    <name type="scientific">Alteromonas halophila</name>
    <dbReference type="NCBI Taxonomy" id="516698"/>
    <lineage>
        <taxon>Bacteria</taxon>
        <taxon>Pseudomonadati</taxon>
        <taxon>Pseudomonadota</taxon>
        <taxon>Gammaproteobacteria</taxon>
        <taxon>Alteromonadales</taxon>
        <taxon>Alteromonadaceae</taxon>
        <taxon>Alteromonas/Salinimonas group</taxon>
        <taxon>Alteromonas</taxon>
    </lineage>
</organism>
<dbReference type="PROSITE" id="PS50109">
    <property type="entry name" value="HIS_KIN"/>
    <property type="match status" value="1"/>
</dbReference>
<evidence type="ECO:0000313" key="17">
    <source>
        <dbReference type="EMBL" id="GGW78982.1"/>
    </source>
</evidence>
<gene>
    <name evidence="17" type="primary">cpxA</name>
    <name evidence="17" type="ORF">GCM10007391_09550</name>
</gene>
<reference evidence="17" key="1">
    <citation type="journal article" date="2014" name="Int. J. Syst. Evol. Microbiol.">
        <title>Complete genome sequence of Corynebacterium casei LMG S-19264T (=DSM 44701T), isolated from a smear-ripened cheese.</title>
        <authorList>
            <consortium name="US DOE Joint Genome Institute (JGI-PGF)"/>
            <person name="Walter F."/>
            <person name="Albersmeier A."/>
            <person name="Kalinowski J."/>
            <person name="Ruckert C."/>
        </authorList>
    </citation>
    <scope>NUCLEOTIDE SEQUENCE</scope>
    <source>
        <strain evidence="17">KCTC 22164</strain>
    </source>
</reference>
<evidence type="ECO:0000256" key="1">
    <source>
        <dbReference type="ARBA" id="ARBA00000085"/>
    </source>
</evidence>
<dbReference type="EC" id="2.7.13.3" evidence="3"/>
<keyword evidence="18" id="KW-1185">Reference proteome</keyword>
<keyword evidence="8" id="KW-0547">Nucleotide-binding</keyword>
<evidence type="ECO:0000256" key="10">
    <source>
        <dbReference type="ARBA" id="ARBA00022840"/>
    </source>
</evidence>
<feature type="domain" description="Histidine kinase" evidence="15">
    <location>
        <begin position="245"/>
        <end position="451"/>
    </location>
</feature>
<reference evidence="17" key="2">
    <citation type="submission" date="2020-09" db="EMBL/GenBank/DDBJ databases">
        <authorList>
            <person name="Sun Q."/>
            <person name="Kim S."/>
        </authorList>
    </citation>
    <scope>NUCLEOTIDE SEQUENCE</scope>
    <source>
        <strain evidence="17">KCTC 22164</strain>
    </source>
</reference>
<evidence type="ECO:0000256" key="8">
    <source>
        <dbReference type="ARBA" id="ARBA00022741"/>
    </source>
</evidence>
<evidence type="ECO:0000256" key="13">
    <source>
        <dbReference type="ARBA" id="ARBA00023136"/>
    </source>
</evidence>
<dbReference type="SMART" id="SM00304">
    <property type="entry name" value="HAMP"/>
    <property type="match status" value="1"/>
</dbReference>
<sequence length="451" mass="49447">MSMTDSVNPVKRLVGRLFLWFWLTLLVTAIVAIAATRLWSDTISLSDPEPAVNAALSRISGQINSDRTSRLRLDSLLRRASRGIRGEVVAFNVQTGEFIKANGPPLRPGDAENIERLSGQRQAMSLHQGIVHITGPVATQHRGKVYQLFVLRLDRHGPEPYRLALLAITALCITALLAYVFARSLVRPILSIQKAAGALASGQLDARVSQAATRQDEIGTLARDFNTMASQLEAMLLAQKRLLADISHELRSPLTRLQMAVGIAHQQHIDAQVIDRIEREAECMEALIQQLLTLSRAEAGTLQREQLSVRELLSELLTDASFEANSLGKELHVSPVPDVQITVSTDLLRRATENVIRNALHYASHDIHIEVQVTDTSWTLIISDDGPGLTEQQCEHIFTAFYRVSAARERGSGGVGLGLSIAKAAVEMHDGQITAHPHANGGLRVTLSFPR</sequence>
<dbReference type="PRINTS" id="PR00344">
    <property type="entry name" value="BCTRLSENSOR"/>
</dbReference>
<evidence type="ECO:0000256" key="11">
    <source>
        <dbReference type="ARBA" id="ARBA00022989"/>
    </source>
</evidence>
<comment type="subcellular location">
    <subcellularLocation>
        <location evidence="2">Cell membrane</location>
        <topology evidence="2">Multi-pass membrane protein</topology>
    </subcellularLocation>
</comment>